<dbReference type="Pfam" id="PF16347">
    <property type="entry name" value="SGSH_C"/>
    <property type="match status" value="1"/>
</dbReference>
<dbReference type="AlphaFoldDB" id="X1UGH2"/>
<reference evidence="4" key="1">
    <citation type="journal article" date="2014" name="Front. Microbiol.">
        <title>High frequency of phylogenetically diverse reductive dehalogenase-homologous genes in deep subseafloor sedimentary metagenomes.</title>
        <authorList>
            <person name="Kawai M."/>
            <person name="Futagami T."/>
            <person name="Toyoda A."/>
            <person name="Takaki Y."/>
            <person name="Nishi S."/>
            <person name="Hori S."/>
            <person name="Arai W."/>
            <person name="Tsubouchi T."/>
            <person name="Morono Y."/>
            <person name="Uchiyama I."/>
            <person name="Ito T."/>
            <person name="Fujiyama A."/>
            <person name="Inagaki F."/>
            <person name="Takami H."/>
        </authorList>
    </citation>
    <scope>NUCLEOTIDE SEQUENCE</scope>
    <source>
        <strain evidence="4">Expedition CK06-06</strain>
    </source>
</reference>
<dbReference type="Gene3D" id="3.40.720.10">
    <property type="entry name" value="Alkaline Phosphatase, subunit A"/>
    <property type="match status" value="1"/>
</dbReference>
<dbReference type="InterPro" id="IPR050738">
    <property type="entry name" value="Sulfatase"/>
</dbReference>
<evidence type="ECO:0000256" key="2">
    <source>
        <dbReference type="ARBA" id="ARBA00022801"/>
    </source>
</evidence>
<gene>
    <name evidence="4" type="ORF">S12H4_62099</name>
</gene>
<feature type="non-terminal residue" evidence="4">
    <location>
        <position position="76"/>
    </location>
</feature>
<comment type="caution">
    <text evidence="4">The sequence shown here is derived from an EMBL/GenBank/DDBJ whole genome shotgun (WGS) entry which is preliminary data.</text>
</comment>
<dbReference type="PANTHER" id="PTHR42693">
    <property type="entry name" value="ARYLSULFATASE FAMILY MEMBER"/>
    <property type="match status" value="1"/>
</dbReference>
<feature type="domain" description="N-sulphoglucosamine sulphohydrolase C-terminal" evidence="3">
    <location>
        <begin position="1"/>
        <end position="67"/>
    </location>
</feature>
<evidence type="ECO:0000256" key="1">
    <source>
        <dbReference type="ARBA" id="ARBA00008779"/>
    </source>
</evidence>
<keyword evidence="2" id="KW-0378">Hydrolase</keyword>
<dbReference type="InterPro" id="IPR032506">
    <property type="entry name" value="SGSH_C"/>
</dbReference>
<dbReference type="EMBL" id="BARW01041491">
    <property type="protein sequence ID" value="GAJ16629.1"/>
    <property type="molecule type" value="Genomic_DNA"/>
</dbReference>
<dbReference type="PANTHER" id="PTHR42693:SF53">
    <property type="entry name" value="ENDO-4-O-SULFATASE"/>
    <property type="match status" value="1"/>
</dbReference>
<name>X1UGH2_9ZZZZ</name>
<sequence>MRVPCFFRWPGTLKGGVDIDNIAAHVDMMPTLAGLCGTDLPEDRELDGMSLLPLLTGKETNLPDRYFFTHRGRWPV</sequence>
<comment type="similarity">
    <text evidence="1">Belongs to the sulfatase family.</text>
</comment>
<evidence type="ECO:0000259" key="3">
    <source>
        <dbReference type="Pfam" id="PF16347"/>
    </source>
</evidence>
<accession>X1UGH2</accession>
<protein>
    <recommendedName>
        <fullName evidence="3">N-sulphoglucosamine sulphohydrolase C-terminal domain-containing protein</fullName>
    </recommendedName>
</protein>
<dbReference type="SUPFAM" id="SSF53649">
    <property type="entry name" value="Alkaline phosphatase-like"/>
    <property type="match status" value="1"/>
</dbReference>
<evidence type="ECO:0000313" key="4">
    <source>
        <dbReference type="EMBL" id="GAJ16629.1"/>
    </source>
</evidence>
<organism evidence="4">
    <name type="scientific">marine sediment metagenome</name>
    <dbReference type="NCBI Taxonomy" id="412755"/>
    <lineage>
        <taxon>unclassified sequences</taxon>
        <taxon>metagenomes</taxon>
        <taxon>ecological metagenomes</taxon>
    </lineage>
</organism>
<proteinExistence type="inferred from homology"/>
<dbReference type="InterPro" id="IPR017850">
    <property type="entry name" value="Alkaline_phosphatase_core_sf"/>
</dbReference>
<dbReference type="GO" id="GO:0004065">
    <property type="term" value="F:arylsulfatase activity"/>
    <property type="evidence" value="ECO:0007669"/>
    <property type="project" value="TreeGrafter"/>
</dbReference>